<gene>
    <name evidence="9" type="primary">visC</name>
</gene>
<evidence type="ECO:0000256" key="1">
    <source>
        <dbReference type="ARBA" id="ARBA00001974"/>
    </source>
</evidence>
<feature type="domain" description="FAD-binding" evidence="8">
    <location>
        <begin position="5"/>
        <end position="343"/>
    </location>
</feature>
<evidence type="ECO:0000256" key="6">
    <source>
        <dbReference type="ARBA" id="ARBA00023002"/>
    </source>
</evidence>
<keyword evidence="6" id="KW-0560">Oxidoreductase</keyword>
<comment type="similarity">
    <text evidence="3">Belongs to the UbiH/COQ6 family.</text>
</comment>
<dbReference type="AlphaFoldDB" id="A0A126QGA1"/>
<dbReference type="GO" id="GO:0006744">
    <property type="term" value="P:ubiquinone biosynthetic process"/>
    <property type="evidence" value="ECO:0007669"/>
    <property type="project" value="UniProtKB-UniPathway"/>
</dbReference>
<dbReference type="InterPro" id="IPR036188">
    <property type="entry name" value="FAD/NAD-bd_sf"/>
</dbReference>
<proteinExistence type="inferred from homology"/>
<dbReference type="EMBL" id="KP659784">
    <property type="protein sequence ID" value="AMK07623.1"/>
    <property type="molecule type" value="Genomic_DNA"/>
</dbReference>
<evidence type="ECO:0000256" key="3">
    <source>
        <dbReference type="ARBA" id="ARBA00005349"/>
    </source>
</evidence>
<dbReference type="RefSeq" id="WP_071523774.1">
    <property type="nucleotide sequence ID" value="NZ_JACDXE010000048.1"/>
</dbReference>
<protein>
    <submittedName>
        <fullName evidence="9">VisC protein</fullName>
    </submittedName>
</protein>
<evidence type="ECO:0000256" key="2">
    <source>
        <dbReference type="ARBA" id="ARBA00004749"/>
    </source>
</evidence>
<dbReference type="Pfam" id="PF01494">
    <property type="entry name" value="FAD_binding_3"/>
    <property type="match status" value="1"/>
</dbReference>
<dbReference type="InterPro" id="IPR010971">
    <property type="entry name" value="UbiH/COQ6"/>
</dbReference>
<dbReference type="PRINTS" id="PR00420">
    <property type="entry name" value="RNGMNOXGNASE"/>
</dbReference>
<comment type="cofactor">
    <cofactor evidence="1">
        <name>FAD</name>
        <dbReference type="ChEBI" id="CHEBI:57692"/>
    </cofactor>
</comment>
<evidence type="ECO:0000256" key="4">
    <source>
        <dbReference type="ARBA" id="ARBA00022630"/>
    </source>
</evidence>
<evidence type="ECO:0000313" key="9">
    <source>
        <dbReference type="EMBL" id="AMK07623.1"/>
    </source>
</evidence>
<name>A0A126QGA1_PASMD</name>
<keyword evidence="4" id="KW-0285">Flavoprotein</keyword>
<dbReference type="NCBIfam" id="TIGR01988">
    <property type="entry name" value="Ubi-OHases"/>
    <property type="match status" value="1"/>
</dbReference>
<keyword evidence="7" id="KW-0503">Monooxygenase</keyword>
<dbReference type="PANTHER" id="PTHR43876:SF7">
    <property type="entry name" value="UBIQUINONE BIOSYNTHESIS MONOOXYGENASE COQ6, MITOCHONDRIAL"/>
    <property type="match status" value="1"/>
</dbReference>
<dbReference type="InterPro" id="IPR002938">
    <property type="entry name" value="FAD-bd"/>
</dbReference>
<dbReference type="SUPFAM" id="SSF51905">
    <property type="entry name" value="FAD/NAD(P)-binding domain"/>
    <property type="match status" value="1"/>
</dbReference>
<evidence type="ECO:0000256" key="5">
    <source>
        <dbReference type="ARBA" id="ARBA00022827"/>
    </source>
</evidence>
<evidence type="ECO:0000259" key="8">
    <source>
        <dbReference type="Pfam" id="PF01494"/>
    </source>
</evidence>
<sequence>MKTFDLVIVGGGMVGLTLAARLANAPLRIALIEAFPPTTPLETVTHRVSALNLASQHLLTQLGVWQDITHIRATEYNAMHVWEKDSFAHIHFTTAGLGISHLGHIVENHVIQQTLWQKVNQQKNIEILTALPQTLGLTESHAMLSLNDGQMVATKLLVAADGANSWVRKQANIPLVFRDYGHHALVCNVATTEPHQHCARQIFSKDSILAFLPLHQQHLCSIVWSQPEEQAEHLAQCDEEEFNRALSVAFDMHLGLCQVQGERQAIKLTARYARDFAQNRIALVGDAAHTIHPLAGLGVNLGLQDVIELARTIEENIKADVDIGQYRYLRHYERKRKKEAMKMLLVMQGLKDLFHGDHPIKKMIRGIGLSATDKFSLVKTELMKQALGL</sequence>
<evidence type="ECO:0000256" key="7">
    <source>
        <dbReference type="ARBA" id="ARBA00023033"/>
    </source>
</evidence>
<accession>A0A126QGA1</accession>
<dbReference type="GO" id="GO:0019168">
    <property type="term" value="F:2-polyprenylphenol 6-hydroxylase activity"/>
    <property type="evidence" value="ECO:0007669"/>
    <property type="project" value="TreeGrafter"/>
</dbReference>
<dbReference type="PANTHER" id="PTHR43876">
    <property type="entry name" value="UBIQUINONE BIOSYNTHESIS MONOOXYGENASE COQ6, MITOCHONDRIAL"/>
    <property type="match status" value="1"/>
</dbReference>
<dbReference type="InterPro" id="IPR051205">
    <property type="entry name" value="UbiH/COQ6_monooxygenase"/>
</dbReference>
<keyword evidence="5" id="KW-0274">FAD</keyword>
<dbReference type="Gene3D" id="3.50.50.60">
    <property type="entry name" value="FAD/NAD(P)-binding domain"/>
    <property type="match status" value="2"/>
</dbReference>
<dbReference type="UniPathway" id="UPA00232"/>
<reference evidence="9" key="1">
    <citation type="submission" date="2015-01" db="EMBL/GenBank/DDBJ databases">
        <title>Draft genome sequence of Pasteurella multocida isolated from alpaca pneumonia.</title>
        <authorList>
            <person name="Maturrano L."/>
            <person name="Hurtado R."/>
            <person name="Allasi N."/>
            <person name="Juscamayta E."/>
            <person name="Fernandez D."/>
            <person name="Maximiliano J."/>
            <person name="Rimac R."/>
            <person name="Rosadio R."/>
        </authorList>
    </citation>
    <scope>NUCLEOTIDE SEQUENCE</scope>
    <source>
        <strain evidence="9">UNMSM</strain>
    </source>
</reference>
<dbReference type="GO" id="GO:0071949">
    <property type="term" value="F:FAD binding"/>
    <property type="evidence" value="ECO:0007669"/>
    <property type="project" value="InterPro"/>
</dbReference>
<comment type="pathway">
    <text evidence="2">Cofactor biosynthesis; ubiquinone biosynthesis.</text>
</comment>
<organism evidence="9">
    <name type="scientific">Pasteurella multocida</name>
    <dbReference type="NCBI Taxonomy" id="747"/>
    <lineage>
        <taxon>Bacteria</taxon>
        <taxon>Pseudomonadati</taxon>
        <taxon>Pseudomonadota</taxon>
        <taxon>Gammaproteobacteria</taxon>
        <taxon>Pasteurellales</taxon>
        <taxon>Pasteurellaceae</taxon>
        <taxon>Pasteurella</taxon>
    </lineage>
</organism>